<evidence type="ECO:0000256" key="1">
    <source>
        <dbReference type="SAM" id="SignalP"/>
    </source>
</evidence>
<organism evidence="2 3">
    <name type="scientific">Hymenobacter arizonensis</name>
    <name type="common">Siccationidurans arizonensis</name>
    <dbReference type="NCBI Taxonomy" id="1227077"/>
    <lineage>
        <taxon>Bacteria</taxon>
        <taxon>Pseudomonadati</taxon>
        <taxon>Bacteroidota</taxon>
        <taxon>Cytophagia</taxon>
        <taxon>Cytophagales</taxon>
        <taxon>Hymenobacteraceae</taxon>
        <taxon>Hymenobacter</taxon>
    </lineage>
</organism>
<dbReference type="AlphaFoldDB" id="A0A1I6ADA8"/>
<name>A0A1I6ADA8_HYMAR</name>
<proteinExistence type="predicted"/>
<evidence type="ECO:0000313" key="2">
    <source>
        <dbReference type="EMBL" id="SFQ66622.1"/>
    </source>
</evidence>
<feature type="chain" id="PRO_5011613286" description="3D (Asp-Asp-Asp) domain-containing protein" evidence="1">
    <location>
        <begin position="19"/>
        <end position="183"/>
    </location>
</feature>
<sequence length="183" mass="20544">MSSVRLFLDILLAASAFTAPLFSSSPADNSTKATGLVKFISPLEVSRPAERRVVKSKTKVKKSKTYVTKSLTYRVTATIYEAVPGQTDSEPFITADNSRIKPHYGTKQRWMALSRDLLKPWGGEFEYGDTVRVTGINAQLDGVYTIHDTMNKRHRHCMDILAHTSENLDIFTKGVKIQKVTYQ</sequence>
<dbReference type="CDD" id="cd22784">
    <property type="entry name" value="DPBB_MltA_YuiC-like"/>
    <property type="match status" value="1"/>
</dbReference>
<evidence type="ECO:0008006" key="4">
    <source>
        <dbReference type="Google" id="ProtNLM"/>
    </source>
</evidence>
<gene>
    <name evidence="2" type="ORF">SAMN04515668_3567</name>
</gene>
<evidence type="ECO:0000313" key="3">
    <source>
        <dbReference type="Proteomes" id="UP000199029"/>
    </source>
</evidence>
<dbReference type="Proteomes" id="UP000199029">
    <property type="component" value="Unassembled WGS sequence"/>
</dbReference>
<reference evidence="3" key="1">
    <citation type="submission" date="2016-10" db="EMBL/GenBank/DDBJ databases">
        <authorList>
            <person name="Varghese N."/>
            <person name="Submissions S."/>
        </authorList>
    </citation>
    <scope>NUCLEOTIDE SEQUENCE [LARGE SCALE GENOMIC DNA]</scope>
    <source>
        <strain evidence="3">OR362-8,ATCC BAA-1266,JCM 13504</strain>
    </source>
</reference>
<keyword evidence="3" id="KW-1185">Reference proteome</keyword>
<dbReference type="EMBL" id="FOXS01000005">
    <property type="protein sequence ID" value="SFQ66622.1"/>
    <property type="molecule type" value="Genomic_DNA"/>
</dbReference>
<keyword evidence="1" id="KW-0732">Signal</keyword>
<protein>
    <recommendedName>
        <fullName evidence="4">3D (Asp-Asp-Asp) domain-containing protein</fullName>
    </recommendedName>
</protein>
<feature type="signal peptide" evidence="1">
    <location>
        <begin position="1"/>
        <end position="18"/>
    </location>
</feature>
<dbReference type="STRING" id="1227077.SAMN04515668_3567"/>
<accession>A0A1I6ADA8</accession>